<organism evidence="9 10">
    <name type="scientific">Mycena pura</name>
    <dbReference type="NCBI Taxonomy" id="153505"/>
    <lineage>
        <taxon>Eukaryota</taxon>
        <taxon>Fungi</taxon>
        <taxon>Dikarya</taxon>
        <taxon>Basidiomycota</taxon>
        <taxon>Agaricomycotina</taxon>
        <taxon>Agaricomycetes</taxon>
        <taxon>Agaricomycetidae</taxon>
        <taxon>Agaricales</taxon>
        <taxon>Marasmiineae</taxon>
        <taxon>Mycenaceae</taxon>
        <taxon>Mycena</taxon>
    </lineage>
</organism>
<evidence type="ECO:0000256" key="7">
    <source>
        <dbReference type="ARBA" id="ARBA00022801"/>
    </source>
</evidence>
<proteinExistence type="inferred from homology"/>
<name>A0AAD6UWK2_9AGAR</name>
<dbReference type="SUPFAM" id="SSF53098">
    <property type="entry name" value="Ribonuclease H-like"/>
    <property type="match status" value="1"/>
</dbReference>
<evidence type="ECO:0000313" key="9">
    <source>
        <dbReference type="EMBL" id="KAJ7196191.1"/>
    </source>
</evidence>
<gene>
    <name evidence="9" type="ORF">GGX14DRAFT_306897</name>
</gene>
<dbReference type="GO" id="GO:0004523">
    <property type="term" value="F:RNA-DNA hybrid ribonuclease activity"/>
    <property type="evidence" value="ECO:0007669"/>
    <property type="project" value="UniProtKB-EC"/>
</dbReference>
<reference evidence="9" key="1">
    <citation type="submission" date="2023-03" db="EMBL/GenBank/DDBJ databases">
        <title>Massive genome expansion in bonnet fungi (Mycena s.s.) driven by repeated elements and novel gene families across ecological guilds.</title>
        <authorList>
            <consortium name="Lawrence Berkeley National Laboratory"/>
            <person name="Harder C.B."/>
            <person name="Miyauchi S."/>
            <person name="Viragh M."/>
            <person name="Kuo A."/>
            <person name="Thoen E."/>
            <person name="Andreopoulos B."/>
            <person name="Lu D."/>
            <person name="Skrede I."/>
            <person name="Drula E."/>
            <person name="Henrissat B."/>
            <person name="Morin E."/>
            <person name="Kohler A."/>
            <person name="Barry K."/>
            <person name="LaButti K."/>
            <person name="Morin E."/>
            <person name="Salamov A."/>
            <person name="Lipzen A."/>
            <person name="Mereny Z."/>
            <person name="Hegedus B."/>
            <person name="Baldrian P."/>
            <person name="Stursova M."/>
            <person name="Weitz H."/>
            <person name="Taylor A."/>
            <person name="Grigoriev I.V."/>
            <person name="Nagy L.G."/>
            <person name="Martin F."/>
            <person name="Kauserud H."/>
        </authorList>
    </citation>
    <scope>NUCLEOTIDE SEQUENCE</scope>
    <source>
        <strain evidence="9">9144</strain>
    </source>
</reference>
<keyword evidence="10" id="KW-1185">Reference proteome</keyword>
<evidence type="ECO:0000313" key="10">
    <source>
        <dbReference type="Proteomes" id="UP001219525"/>
    </source>
</evidence>
<dbReference type="Pfam" id="PF00075">
    <property type="entry name" value="RNase_H"/>
    <property type="match status" value="1"/>
</dbReference>
<feature type="non-terminal residue" evidence="9">
    <location>
        <position position="1"/>
    </location>
</feature>
<dbReference type="PANTHER" id="PTHR10642:SF26">
    <property type="entry name" value="RIBONUCLEASE H1"/>
    <property type="match status" value="1"/>
</dbReference>
<feature type="non-terminal residue" evidence="9">
    <location>
        <position position="186"/>
    </location>
</feature>
<protein>
    <recommendedName>
        <fullName evidence="3">ribonuclease H</fullName>
        <ecNumber evidence="3">3.1.26.4</ecNumber>
    </recommendedName>
</protein>
<dbReference type="Proteomes" id="UP001219525">
    <property type="component" value="Unassembled WGS sequence"/>
</dbReference>
<dbReference type="InterPro" id="IPR050092">
    <property type="entry name" value="RNase_H"/>
</dbReference>
<dbReference type="GO" id="GO:0046872">
    <property type="term" value="F:metal ion binding"/>
    <property type="evidence" value="ECO:0007669"/>
    <property type="project" value="UniProtKB-KW"/>
</dbReference>
<evidence type="ECO:0000256" key="6">
    <source>
        <dbReference type="ARBA" id="ARBA00022759"/>
    </source>
</evidence>
<comment type="caution">
    <text evidence="9">The sequence shown here is derived from an EMBL/GenBank/DDBJ whole genome shotgun (WGS) entry which is preliminary data.</text>
</comment>
<evidence type="ECO:0000256" key="2">
    <source>
        <dbReference type="ARBA" id="ARBA00005300"/>
    </source>
</evidence>
<evidence type="ECO:0000256" key="3">
    <source>
        <dbReference type="ARBA" id="ARBA00012180"/>
    </source>
</evidence>
<dbReference type="InterPro" id="IPR002156">
    <property type="entry name" value="RNaseH_domain"/>
</dbReference>
<keyword evidence="5" id="KW-0479">Metal-binding</keyword>
<keyword evidence="7" id="KW-0378">Hydrolase</keyword>
<evidence type="ECO:0000256" key="1">
    <source>
        <dbReference type="ARBA" id="ARBA00000077"/>
    </source>
</evidence>
<dbReference type="EMBL" id="JARJCW010000085">
    <property type="protein sequence ID" value="KAJ7196191.1"/>
    <property type="molecule type" value="Genomic_DNA"/>
</dbReference>
<dbReference type="AlphaFoldDB" id="A0AAD6UWK2"/>
<evidence type="ECO:0000259" key="8">
    <source>
        <dbReference type="PROSITE" id="PS50879"/>
    </source>
</evidence>
<dbReference type="GO" id="GO:0043137">
    <property type="term" value="P:DNA replication, removal of RNA primer"/>
    <property type="evidence" value="ECO:0007669"/>
    <property type="project" value="TreeGrafter"/>
</dbReference>
<keyword evidence="4" id="KW-0540">Nuclease</keyword>
<evidence type="ECO:0000256" key="5">
    <source>
        <dbReference type="ARBA" id="ARBA00022723"/>
    </source>
</evidence>
<comment type="catalytic activity">
    <reaction evidence="1">
        <text>Endonucleolytic cleavage to 5'-phosphomonoester.</text>
        <dbReference type="EC" id="3.1.26.4"/>
    </reaction>
</comment>
<dbReference type="PROSITE" id="PS50879">
    <property type="entry name" value="RNASE_H_1"/>
    <property type="match status" value="1"/>
</dbReference>
<dbReference type="PANTHER" id="PTHR10642">
    <property type="entry name" value="RIBONUCLEASE H1"/>
    <property type="match status" value="1"/>
</dbReference>
<dbReference type="CDD" id="cd09280">
    <property type="entry name" value="RNase_HI_eukaryote_like"/>
    <property type="match status" value="1"/>
</dbReference>
<accession>A0AAD6UWK2</accession>
<dbReference type="EC" id="3.1.26.4" evidence="3"/>
<comment type="similarity">
    <text evidence="2">Belongs to the RNase H family.</text>
</comment>
<dbReference type="GO" id="GO:0003676">
    <property type="term" value="F:nucleic acid binding"/>
    <property type="evidence" value="ECO:0007669"/>
    <property type="project" value="InterPro"/>
</dbReference>
<dbReference type="InterPro" id="IPR012337">
    <property type="entry name" value="RNaseH-like_sf"/>
</dbReference>
<dbReference type="InterPro" id="IPR036397">
    <property type="entry name" value="RNaseH_sf"/>
</dbReference>
<sequence>PRMPVVSPSVVPPPLESEFDEWLQSLFSDIMDEEQLMEFTYGTRFHSATRTKQVYVDGSCIGQGTNHAAAGAGIYWGPGHPANKGVRVPGEQTNNRAELYAILVALSSSGTDVPLAIWTDSLYAIDTIVHQGPHLAQTGWKCANGDVLRAIQYRIRLRPAAVQFHHVRGHSNNLSNDAADSLAKEG</sequence>
<keyword evidence="6" id="KW-0255">Endonuclease</keyword>
<evidence type="ECO:0000256" key="4">
    <source>
        <dbReference type="ARBA" id="ARBA00022722"/>
    </source>
</evidence>
<dbReference type="Gene3D" id="3.30.420.10">
    <property type="entry name" value="Ribonuclease H-like superfamily/Ribonuclease H"/>
    <property type="match status" value="1"/>
</dbReference>
<feature type="domain" description="RNase H type-1" evidence="8">
    <location>
        <begin position="48"/>
        <end position="186"/>
    </location>
</feature>